<dbReference type="PROSITE" id="PS00892">
    <property type="entry name" value="HIT_1"/>
    <property type="match status" value="1"/>
</dbReference>
<dbReference type="Pfam" id="PF01230">
    <property type="entry name" value="HIT"/>
    <property type="match status" value="1"/>
</dbReference>
<feature type="compositionally biased region" description="Basic and acidic residues" evidence="8">
    <location>
        <begin position="153"/>
        <end position="169"/>
    </location>
</feature>
<dbReference type="InterPro" id="IPR036265">
    <property type="entry name" value="HIT-like_sf"/>
</dbReference>
<evidence type="ECO:0000256" key="6">
    <source>
        <dbReference type="PROSITE-ProRule" id="PRU00464"/>
    </source>
</evidence>
<dbReference type="Proteomes" id="UP001233271">
    <property type="component" value="Chromosome 3"/>
</dbReference>
<evidence type="ECO:0000256" key="1">
    <source>
        <dbReference type="ARBA" id="ARBA00022741"/>
    </source>
</evidence>
<dbReference type="CDD" id="cd01275">
    <property type="entry name" value="FHIT"/>
    <property type="match status" value="1"/>
</dbReference>
<feature type="binding site" evidence="4">
    <location>
        <position position="84"/>
    </location>
    <ligand>
        <name>substrate</name>
    </ligand>
</feature>
<evidence type="ECO:0000259" key="9">
    <source>
        <dbReference type="PROSITE" id="PS51084"/>
    </source>
</evidence>
<dbReference type="PROSITE" id="PS51084">
    <property type="entry name" value="HIT_2"/>
    <property type="match status" value="1"/>
</dbReference>
<keyword evidence="2 7" id="KW-0378">Hydrolase</keyword>
<dbReference type="InterPro" id="IPR011146">
    <property type="entry name" value="HIT-like"/>
</dbReference>
<dbReference type="GO" id="GO:0000166">
    <property type="term" value="F:nucleotide binding"/>
    <property type="evidence" value="ECO:0007669"/>
    <property type="project" value="UniProtKB-KW"/>
</dbReference>
<dbReference type="GO" id="GO:0047710">
    <property type="term" value="F:bis(5'-adenosyl)-triphosphatase activity"/>
    <property type="evidence" value="ECO:0007669"/>
    <property type="project" value="UniProtKB-UniRule"/>
</dbReference>
<gene>
    <name evidence="10" type="primary">HNT2</name>
    <name evidence="10" type="ORF">CcaverHIS019_0303150</name>
</gene>
<accession>A0AA48L1U8</accession>
<organism evidence="10 11">
    <name type="scientific">Cutaneotrichosporon cavernicola</name>
    <dbReference type="NCBI Taxonomy" id="279322"/>
    <lineage>
        <taxon>Eukaryota</taxon>
        <taxon>Fungi</taxon>
        <taxon>Dikarya</taxon>
        <taxon>Basidiomycota</taxon>
        <taxon>Agaricomycotina</taxon>
        <taxon>Tremellomycetes</taxon>
        <taxon>Trichosporonales</taxon>
        <taxon>Trichosporonaceae</taxon>
        <taxon>Cutaneotrichosporon</taxon>
    </lineage>
</organism>
<dbReference type="SUPFAM" id="SSF54197">
    <property type="entry name" value="HIT-like"/>
    <property type="match status" value="1"/>
</dbReference>
<feature type="binding site" evidence="4">
    <location>
        <position position="28"/>
    </location>
    <ligand>
        <name>substrate</name>
    </ligand>
</feature>
<dbReference type="AlphaFoldDB" id="A0AA48L1U8"/>
<evidence type="ECO:0000256" key="3">
    <source>
        <dbReference type="PIRSR" id="PIRSR639383-1"/>
    </source>
</evidence>
<dbReference type="EMBL" id="AP028214">
    <property type="protein sequence ID" value="BEI90245.1"/>
    <property type="molecule type" value="Genomic_DNA"/>
</dbReference>
<dbReference type="PANTHER" id="PTHR46243:SF1">
    <property type="entry name" value="BIS(5'-ADENOSYL)-TRIPHOSPHATASE"/>
    <property type="match status" value="1"/>
</dbReference>
<feature type="domain" description="HIT" evidence="9">
    <location>
        <begin position="3"/>
        <end position="110"/>
    </location>
</feature>
<comment type="cofactor">
    <cofactor evidence="7">
        <name>Mn(2+)</name>
        <dbReference type="ChEBI" id="CHEBI:29035"/>
    </cofactor>
</comment>
<evidence type="ECO:0000256" key="5">
    <source>
        <dbReference type="PIRSR" id="PIRSR639383-3"/>
    </source>
</evidence>
<protein>
    <recommendedName>
        <fullName evidence="7">Bis(5'-adenosyl)-triphosphatase</fullName>
        <ecNumber evidence="7">3.6.1.29</ecNumber>
    </recommendedName>
</protein>
<keyword evidence="11" id="KW-1185">Reference proteome</keyword>
<dbReference type="EC" id="3.6.1.29" evidence="7"/>
<sequence>MAARHLFSVFDVTRQVFFETPLSLGIVNLKPLRPGHVLIISKRVVPRLSDLDHSEVSDLFQSVQRVGRIVEKAYEAEALNIAVQDGVSAGQSVPHVHVHIIPRLKSDFGGETDNVYPALEGAERDLNAELLEHEHVHVNSSIGAVEAALRRRESGWQVPKDEERRQRSDEEMEEEARWLAGLLSAQTTA</sequence>
<proteinExistence type="predicted"/>
<dbReference type="InterPro" id="IPR019808">
    <property type="entry name" value="Histidine_triad_CS"/>
</dbReference>
<feature type="binding site" evidence="4">
    <location>
        <begin position="90"/>
        <end position="93"/>
    </location>
    <ligand>
        <name>substrate</name>
    </ligand>
</feature>
<comment type="catalytic activity">
    <reaction evidence="7">
        <text>P(1),P(3)-bis(5'-adenosyl) triphosphate + H2O = AMP + ADP + 2 H(+)</text>
        <dbReference type="Rhea" id="RHEA:13893"/>
        <dbReference type="ChEBI" id="CHEBI:15377"/>
        <dbReference type="ChEBI" id="CHEBI:15378"/>
        <dbReference type="ChEBI" id="CHEBI:58529"/>
        <dbReference type="ChEBI" id="CHEBI:456215"/>
        <dbReference type="ChEBI" id="CHEBI:456216"/>
        <dbReference type="EC" id="3.6.1.29"/>
    </reaction>
</comment>
<feature type="short sequence motif" description="Histidine triad motif" evidence="6">
    <location>
        <begin position="95"/>
        <end position="99"/>
    </location>
</feature>
<evidence type="ECO:0000256" key="7">
    <source>
        <dbReference type="RuleBase" id="RU366076"/>
    </source>
</evidence>
<feature type="site" description="Important for induction of apoptosis" evidence="5">
    <location>
        <position position="116"/>
    </location>
</feature>
<feature type="active site" description="Tele-AMP-histidine intermediate" evidence="3">
    <location>
        <position position="97"/>
    </location>
</feature>
<dbReference type="InterPro" id="IPR039383">
    <property type="entry name" value="FHIT"/>
</dbReference>
<feature type="region of interest" description="Disordered" evidence="8">
    <location>
        <begin position="153"/>
        <end position="175"/>
    </location>
</feature>
<dbReference type="KEGG" id="ccac:CcaHIS019_0303150"/>
<evidence type="ECO:0000256" key="2">
    <source>
        <dbReference type="ARBA" id="ARBA00022801"/>
    </source>
</evidence>
<evidence type="ECO:0000256" key="4">
    <source>
        <dbReference type="PIRSR" id="PIRSR639383-2"/>
    </source>
</evidence>
<dbReference type="InterPro" id="IPR051884">
    <property type="entry name" value="Bis(5'-adenosyl)-TPase_reg"/>
</dbReference>
<dbReference type="RefSeq" id="XP_060455510.1">
    <property type="nucleotide sequence ID" value="XM_060598747.1"/>
</dbReference>
<reference evidence="10" key="1">
    <citation type="journal article" date="2023" name="BMC Genomics">
        <title>Chromosome-level genome assemblies of Cutaneotrichosporon spp. (Trichosporonales, Basidiomycota) reveal imbalanced evolution between nucleotide sequences and chromosome synteny.</title>
        <authorList>
            <person name="Kobayashi Y."/>
            <person name="Kayamori A."/>
            <person name="Aoki K."/>
            <person name="Shiwa Y."/>
            <person name="Matsutani M."/>
            <person name="Fujita N."/>
            <person name="Sugita T."/>
            <person name="Iwasaki W."/>
            <person name="Tanaka N."/>
            <person name="Takashima M."/>
        </authorList>
    </citation>
    <scope>NUCLEOTIDE SEQUENCE</scope>
    <source>
        <strain evidence="10">HIS019</strain>
    </source>
</reference>
<dbReference type="Gene3D" id="3.30.428.10">
    <property type="entry name" value="HIT-like"/>
    <property type="match status" value="1"/>
</dbReference>
<dbReference type="GeneID" id="85494115"/>
<name>A0AA48L1U8_9TREE</name>
<dbReference type="PANTHER" id="PTHR46243">
    <property type="entry name" value="BIS(5'-ADENOSYL)-TRIPHOSPHATASE"/>
    <property type="match status" value="1"/>
</dbReference>
<keyword evidence="1 7" id="KW-0547">Nucleotide-binding</keyword>
<evidence type="ECO:0000313" key="10">
    <source>
        <dbReference type="EMBL" id="BEI90245.1"/>
    </source>
</evidence>
<evidence type="ECO:0000256" key="8">
    <source>
        <dbReference type="SAM" id="MobiDB-lite"/>
    </source>
</evidence>
<feature type="binding site" evidence="4">
    <location>
        <position position="99"/>
    </location>
    <ligand>
        <name>substrate</name>
    </ligand>
</feature>
<evidence type="ECO:0000313" key="11">
    <source>
        <dbReference type="Proteomes" id="UP001233271"/>
    </source>
</evidence>